<reference evidence="1" key="1">
    <citation type="submission" date="2023-06" db="EMBL/GenBank/DDBJ databases">
        <title>Genome-scale phylogeny and comparative genomics of the fungal order Sordariales.</title>
        <authorList>
            <consortium name="Lawrence Berkeley National Laboratory"/>
            <person name="Hensen N."/>
            <person name="Bonometti L."/>
            <person name="Westerberg I."/>
            <person name="Brannstrom I.O."/>
            <person name="Guillou S."/>
            <person name="Cros-Aarteil S."/>
            <person name="Calhoun S."/>
            <person name="Haridas S."/>
            <person name="Kuo A."/>
            <person name="Mondo S."/>
            <person name="Pangilinan J."/>
            <person name="Riley R."/>
            <person name="Labutti K."/>
            <person name="Andreopoulos B."/>
            <person name="Lipzen A."/>
            <person name="Chen C."/>
            <person name="Yanf M."/>
            <person name="Daum C."/>
            <person name="Ng V."/>
            <person name="Clum A."/>
            <person name="Steindorff A."/>
            <person name="Ohm R."/>
            <person name="Martin F."/>
            <person name="Silar P."/>
            <person name="Natvig D."/>
            <person name="Lalanne C."/>
            <person name="Gautier V."/>
            <person name="Ament-Velasquez S.L."/>
            <person name="Kruys A."/>
            <person name="Hutchinson M.I."/>
            <person name="Powell A.J."/>
            <person name="Barry K."/>
            <person name="Miller A.N."/>
            <person name="Grigoriev I.V."/>
            <person name="Debuchy R."/>
            <person name="Gladieux P."/>
            <person name="Thoren M.H."/>
            <person name="Johannesson H."/>
        </authorList>
    </citation>
    <scope>NUCLEOTIDE SEQUENCE</scope>
    <source>
        <strain evidence="1">SMH4607-1</strain>
    </source>
</reference>
<evidence type="ECO:0000313" key="1">
    <source>
        <dbReference type="EMBL" id="KAK0710620.1"/>
    </source>
</evidence>
<comment type="caution">
    <text evidence="1">The sequence shown here is derived from an EMBL/GenBank/DDBJ whole genome shotgun (WGS) entry which is preliminary data.</text>
</comment>
<dbReference type="EMBL" id="JAUKUA010000005">
    <property type="protein sequence ID" value="KAK0710620.1"/>
    <property type="molecule type" value="Genomic_DNA"/>
</dbReference>
<gene>
    <name evidence="1" type="ORF">B0H67DRAFT_583079</name>
</gene>
<sequence length="409" mass="46763">MEEPVDLRSATIPNTAPELKAWDRDRFGPGENRPLSDTWFYPAEIEGDLRGTKLPDRFVDETLATAWEFTRCIIPHFTNWARYIAYVRLIAISTVAEYNGALIDAVTENTVLGYNIKNLLHDLFGGVPIHEEMSREFRTNLLFTADKSCDRRNSDLFHRYVNLLGQAPRTWFRLRDCDGLARFTIAASLVCNGIYDRWFTEQQLQILGEISLTMYDAVAYHKHRAEGEVHNTFAYAGDEVRKTAYHRCRETLWALDALAAKDTSLQCAISFTRYIGGPIHMMMRRYRFVDDGLTIGKPETEEIIWNARQHVKLWNRVDLHTGLVDNDRHTTVTAHSDELLFPGLVELLDDSAQGHCNDCIFRPFYGAETSRKFGGVELCQTCKLEWQEYLGSIAARAAEAFPASDFTGL</sequence>
<proteinExistence type="predicted"/>
<protein>
    <submittedName>
        <fullName evidence="1">Uncharacterized protein</fullName>
    </submittedName>
</protein>
<organism evidence="1 2">
    <name type="scientific">Lasiosphaeris hirsuta</name>
    <dbReference type="NCBI Taxonomy" id="260670"/>
    <lineage>
        <taxon>Eukaryota</taxon>
        <taxon>Fungi</taxon>
        <taxon>Dikarya</taxon>
        <taxon>Ascomycota</taxon>
        <taxon>Pezizomycotina</taxon>
        <taxon>Sordariomycetes</taxon>
        <taxon>Sordariomycetidae</taxon>
        <taxon>Sordariales</taxon>
        <taxon>Lasiosphaeriaceae</taxon>
        <taxon>Lasiosphaeris</taxon>
    </lineage>
</organism>
<name>A0AA40A7I0_9PEZI</name>
<dbReference type="AlphaFoldDB" id="A0AA40A7I0"/>
<accession>A0AA40A7I0</accession>
<evidence type="ECO:0000313" key="2">
    <source>
        <dbReference type="Proteomes" id="UP001172102"/>
    </source>
</evidence>
<dbReference type="Proteomes" id="UP001172102">
    <property type="component" value="Unassembled WGS sequence"/>
</dbReference>
<keyword evidence="2" id="KW-1185">Reference proteome</keyword>